<dbReference type="Proteomes" id="UP001054945">
    <property type="component" value="Unassembled WGS sequence"/>
</dbReference>
<comment type="caution">
    <text evidence="1">The sequence shown here is derived from an EMBL/GenBank/DDBJ whole genome shotgun (WGS) entry which is preliminary data.</text>
</comment>
<organism evidence="1 2">
    <name type="scientific">Caerostris extrusa</name>
    <name type="common">Bark spider</name>
    <name type="synonym">Caerostris bankana</name>
    <dbReference type="NCBI Taxonomy" id="172846"/>
    <lineage>
        <taxon>Eukaryota</taxon>
        <taxon>Metazoa</taxon>
        <taxon>Ecdysozoa</taxon>
        <taxon>Arthropoda</taxon>
        <taxon>Chelicerata</taxon>
        <taxon>Arachnida</taxon>
        <taxon>Araneae</taxon>
        <taxon>Araneomorphae</taxon>
        <taxon>Entelegynae</taxon>
        <taxon>Araneoidea</taxon>
        <taxon>Araneidae</taxon>
        <taxon>Caerostris</taxon>
    </lineage>
</organism>
<reference evidence="1 2" key="1">
    <citation type="submission" date="2021-06" db="EMBL/GenBank/DDBJ databases">
        <title>Caerostris extrusa draft genome.</title>
        <authorList>
            <person name="Kono N."/>
            <person name="Arakawa K."/>
        </authorList>
    </citation>
    <scope>NUCLEOTIDE SEQUENCE [LARGE SCALE GENOMIC DNA]</scope>
</reference>
<evidence type="ECO:0000313" key="2">
    <source>
        <dbReference type="Proteomes" id="UP001054945"/>
    </source>
</evidence>
<evidence type="ECO:0000313" key="1">
    <source>
        <dbReference type="EMBL" id="GIY11382.1"/>
    </source>
</evidence>
<sequence>MHESNIEFSLSGQRPIEISFLTTEAIEENSLPNRKMMLFTSPTFFEASFIHLFSTKLYFEIGRRDISDKNSSPRREKKTLYRERKRGVREKEIPWNYLSDIHSAVKIASPAFNQS</sequence>
<gene>
    <name evidence="1" type="ORF">CEXT_506531</name>
</gene>
<keyword evidence="2" id="KW-1185">Reference proteome</keyword>
<dbReference type="AlphaFoldDB" id="A0AAV4QTE1"/>
<name>A0AAV4QTE1_CAEEX</name>
<proteinExistence type="predicted"/>
<accession>A0AAV4QTE1</accession>
<protein>
    <submittedName>
        <fullName evidence="1">Uncharacterized protein</fullName>
    </submittedName>
</protein>
<dbReference type="EMBL" id="BPLR01006640">
    <property type="protein sequence ID" value="GIY11382.1"/>
    <property type="molecule type" value="Genomic_DNA"/>
</dbReference>